<feature type="non-terminal residue" evidence="1">
    <location>
        <position position="74"/>
    </location>
</feature>
<evidence type="ECO:0000313" key="1">
    <source>
        <dbReference type="EMBL" id="GAV69198.1"/>
    </source>
</evidence>
<proteinExistence type="predicted"/>
<dbReference type="Proteomes" id="UP000187406">
    <property type="component" value="Unassembled WGS sequence"/>
</dbReference>
<name>A0A1Q3BMP4_CEPFO</name>
<organism evidence="1 2">
    <name type="scientific">Cephalotus follicularis</name>
    <name type="common">Albany pitcher plant</name>
    <dbReference type="NCBI Taxonomy" id="3775"/>
    <lineage>
        <taxon>Eukaryota</taxon>
        <taxon>Viridiplantae</taxon>
        <taxon>Streptophyta</taxon>
        <taxon>Embryophyta</taxon>
        <taxon>Tracheophyta</taxon>
        <taxon>Spermatophyta</taxon>
        <taxon>Magnoliopsida</taxon>
        <taxon>eudicotyledons</taxon>
        <taxon>Gunneridae</taxon>
        <taxon>Pentapetalae</taxon>
        <taxon>rosids</taxon>
        <taxon>fabids</taxon>
        <taxon>Oxalidales</taxon>
        <taxon>Cephalotaceae</taxon>
        <taxon>Cephalotus</taxon>
    </lineage>
</organism>
<dbReference type="AlphaFoldDB" id="A0A1Q3BMP4"/>
<dbReference type="InParanoid" id="A0A1Q3BMP4"/>
<dbReference type="STRING" id="3775.A0A1Q3BMP4"/>
<evidence type="ECO:0000313" key="2">
    <source>
        <dbReference type="Proteomes" id="UP000187406"/>
    </source>
</evidence>
<sequence length="74" mass="8539">GWEGTSHYTKKIYAALRNQELNFPHPPDGKYYLVDSGYPSRKGYIGPYRGGRYHLPEFQRGRLPSGPKEIFNHA</sequence>
<feature type="non-terminal residue" evidence="1">
    <location>
        <position position="1"/>
    </location>
</feature>
<comment type="caution">
    <text evidence="1">The sequence shown here is derived from an EMBL/GenBank/DDBJ whole genome shotgun (WGS) entry which is preliminary data.</text>
</comment>
<reference evidence="2" key="1">
    <citation type="submission" date="2016-04" db="EMBL/GenBank/DDBJ databases">
        <title>Cephalotus genome sequencing.</title>
        <authorList>
            <person name="Fukushima K."/>
            <person name="Hasebe M."/>
            <person name="Fang X."/>
        </authorList>
    </citation>
    <scope>NUCLEOTIDE SEQUENCE [LARGE SCALE GENOMIC DNA]</scope>
    <source>
        <strain evidence="2">cv. St1</strain>
    </source>
</reference>
<dbReference type="OrthoDB" id="1738906at2759"/>
<protein>
    <recommendedName>
        <fullName evidence="3">DDE_4 domain-containing protein</fullName>
    </recommendedName>
</protein>
<keyword evidence="2" id="KW-1185">Reference proteome</keyword>
<evidence type="ECO:0008006" key="3">
    <source>
        <dbReference type="Google" id="ProtNLM"/>
    </source>
</evidence>
<dbReference type="EMBL" id="BDDD01000699">
    <property type="protein sequence ID" value="GAV69198.1"/>
    <property type="molecule type" value="Genomic_DNA"/>
</dbReference>
<gene>
    <name evidence="1" type="ORF">CFOL_v3_12699</name>
</gene>
<accession>A0A1Q3BMP4</accession>